<evidence type="ECO:0000313" key="4">
    <source>
        <dbReference type="Proteomes" id="UP001189429"/>
    </source>
</evidence>
<evidence type="ECO:0008006" key="5">
    <source>
        <dbReference type="Google" id="ProtNLM"/>
    </source>
</evidence>
<comment type="caution">
    <text evidence="3">The sequence shown here is derived from an EMBL/GenBank/DDBJ whole genome shotgun (WGS) entry which is preliminary data.</text>
</comment>
<protein>
    <recommendedName>
        <fullName evidence="5">Autophagy-related protein 9</fullName>
    </recommendedName>
</protein>
<keyword evidence="2" id="KW-0472">Membrane</keyword>
<keyword evidence="2" id="KW-0812">Transmembrane</keyword>
<reference evidence="3" key="1">
    <citation type="submission" date="2023-10" db="EMBL/GenBank/DDBJ databases">
        <authorList>
            <person name="Chen Y."/>
            <person name="Shah S."/>
            <person name="Dougan E. K."/>
            <person name="Thang M."/>
            <person name="Chan C."/>
        </authorList>
    </citation>
    <scope>NUCLEOTIDE SEQUENCE [LARGE SCALE GENOMIC DNA]</scope>
</reference>
<feature type="transmembrane region" description="Helical" evidence="2">
    <location>
        <begin position="37"/>
        <end position="59"/>
    </location>
</feature>
<keyword evidence="2" id="KW-1133">Transmembrane helix</keyword>
<proteinExistence type="predicted"/>
<dbReference type="EMBL" id="CAUYUJ010014946">
    <property type="protein sequence ID" value="CAK0847954.1"/>
    <property type="molecule type" value="Genomic_DNA"/>
</dbReference>
<dbReference type="Proteomes" id="UP001189429">
    <property type="component" value="Unassembled WGS sequence"/>
</dbReference>
<feature type="region of interest" description="Disordered" evidence="1">
    <location>
        <begin position="1"/>
        <end position="20"/>
    </location>
</feature>
<name>A0ABN9TPG5_9DINO</name>
<feature type="non-terminal residue" evidence="3">
    <location>
        <position position="1"/>
    </location>
</feature>
<feature type="non-terminal residue" evidence="3">
    <location>
        <position position="143"/>
    </location>
</feature>
<evidence type="ECO:0000256" key="2">
    <source>
        <dbReference type="SAM" id="Phobius"/>
    </source>
</evidence>
<gene>
    <name evidence="3" type="ORF">PCOR1329_LOCUS41025</name>
</gene>
<feature type="compositionally biased region" description="Basic and acidic residues" evidence="1">
    <location>
        <begin position="11"/>
        <end position="20"/>
    </location>
</feature>
<evidence type="ECO:0000313" key="3">
    <source>
        <dbReference type="EMBL" id="CAK0847954.1"/>
    </source>
</evidence>
<accession>A0ABN9TPG5</accession>
<organism evidence="3 4">
    <name type="scientific">Prorocentrum cordatum</name>
    <dbReference type="NCBI Taxonomy" id="2364126"/>
    <lineage>
        <taxon>Eukaryota</taxon>
        <taxon>Sar</taxon>
        <taxon>Alveolata</taxon>
        <taxon>Dinophyceae</taxon>
        <taxon>Prorocentrales</taxon>
        <taxon>Prorocentraceae</taxon>
        <taxon>Prorocentrum</taxon>
    </lineage>
</organism>
<evidence type="ECO:0000256" key="1">
    <source>
        <dbReference type="SAM" id="MobiDB-lite"/>
    </source>
</evidence>
<sequence>GSADPHGVLSDLKEGHGAGREGHPDPLLVRYHRIAKLFANWFFAIFFYFFIIGFLYIPFGSYLSDTASLMISDVSIVCYLDARTSFPEGGVTMTGKIGSVKANLHGNGMKLECGHFNFQQCDGNEPAPLQSIFEQLLLRFTAS</sequence>
<keyword evidence="4" id="KW-1185">Reference proteome</keyword>